<feature type="domain" description="Acyltransferase 3" evidence="2">
    <location>
        <begin position="6"/>
        <end position="307"/>
    </location>
</feature>
<dbReference type="GO" id="GO:0016747">
    <property type="term" value="F:acyltransferase activity, transferring groups other than amino-acyl groups"/>
    <property type="evidence" value="ECO:0007669"/>
    <property type="project" value="InterPro"/>
</dbReference>
<feature type="transmembrane region" description="Helical" evidence="1">
    <location>
        <begin position="210"/>
        <end position="227"/>
    </location>
</feature>
<feature type="transmembrane region" description="Helical" evidence="1">
    <location>
        <begin position="177"/>
        <end position="198"/>
    </location>
</feature>
<proteinExistence type="predicted"/>
<dbReference type="PANTHER" id="PTHR23028">
    <property type="entry name" value="ACETYLTRANSFERASE"/>
    <property type="match status" value="1"/>
</dbReference>
<dbReference type="Proteomes" id="UP000602124">
    <property type="component" value="Unassembled WGS sequence"/>
</dbReference>
<dbReference type="InterPro" id="IPR050879">
    <property type="entry name" value="Acyltransferase_3"/>
</dbReference>
<evidence type="ECO:0000259" key="2">
    <source>
        <dbReference type="Pfam" id="PF01757"/>
    </source>
</evidence>
<protein>
    <submittedName>
        <fullName evidence="3">Acyltransferase</fullName>
    </submittedName>
</protein>
<feature type="transmembrane region" description="Helical" evidence="1">
    <location>
        <begin position="77"/>
        <end position="101"/>
    </location>
</feature>
<feature type="transmembrane region" description="Helical" evidence="1">
    <location>
        <begin position="233"/>
        <end position="250"/>
    </location>
</feature>
<accession>A0A934IW14</accession>
<feature type="transmembrane region" description="Helical" evidence="1">
    <location>
        <begin position="293"/>
        <end position="314"/>
    </location>
</feature>
<dbReference type="GO" id="GO:0000271">
    <property type="term" value="P:polysaccharide biosynthetic process"/>
    <property type="evidence" value="ECO:0007669"/>
    <property type="project" value="TreeGrafter"/>
</dbReference>
<organism evidence="3 4">
    <name type="scientific">Devosia sediminis</name>
    <dbReference type="NCBI Taxonomy" id="2798801"/>
    <lineage>
        <taxon>Bacteria</taxon>
        <taxon>Pseudomonadati</taxon>
        <taxon>Pseudomonadota</taxon>
        <taxon>Alphaproteobacteria</taxon>
        <taxon>Hyphomicrobiales</taxon>
        <taxon>Devosiaceae</taxon>
        <taxon>Devosia</taxon>
    </lineage>
</organism>
<dbReference type="PANTHER" id="PTHR23028:SF53">
    <property type="entry name" value="ACYL_TRANSF_3 DOMAIN-CONTAINING PROTEIN"/>
    <property type="match status" value="1"/>
</dbReference>
<dbReference type="GO" id="GO:0016020">
    <property type="term" value="C:membrane"/>
    <property type="evidence" value="ECO:0007669"/>
    <property type="project" value="TreeGrafter"/>
</dbReference>
<dbReference type="RefSeq" id="WP_198875246.1">
    <property type="nucleotide sequence ID" value="NZ_JAEKMH010000001.1"/>
</dbReference>
<evidence type="ECO:0000256" key="1">
    <source>
        <dbReference type="SAM" id="Phobius"/>
    </source>
</evidence>
<dbReference type="EMBL" id="JAEKMH010000001">
    <property type="protein sequence ID" value="MBJ3784045.1"/>
    <property type="molecule type" value="Genomic_DNA"/>
</dbReference>
<keyword evidence="1" id="KW-1133">Transmembrane helix</keyword>
<comment type="caution">
    <text evidence="3">The sequence shown here is derived from an EMBL/GenBank/DDBJ whole genome shotgun (WGS) entry which is preliminary data.</text>
</comment>
<reference evidence="3" key="1">
    <citation type="submission" date="2020-12" db="EMBL/GenBank/DDBJ databases">
        <title>Devosia sp. MSA67 isolated from Mo River.</title>
        <authorList>
            <person name="Ma F."/>
            <person name="Zi Z."/>
        </authorList>
    </citation>
    <scope>NUCLEOTIDE SEQUENCE</scope>
    <source>
        <strain evidence="3">MSA67</strain>
    </source>
</reference>
<sequence length="333" mass="37001">MREDFQSIQVLRGVAAMMVVVYHIINQPEVAGILISPFLVGGVDLFFVISGFVMVLTTGNRQKRVASAFLWRRIQRIVPLYWVALTLTLVVWSVTGSQLPTGEEILKSFLFVPYTSSLNDLLQPFLLVGWTLNLELMFYIVFALTISMRPAPQLAAIAGIFLLGVGMRVLSREQSDVIEFYGSPIILEFAAGMLIALALPQFRGFQQWHFAALAGFALLWGIVFGFFMPAPRFIGQGGFAVLLVTACLGLEPWFRQQALAFPRYLGDASYSIYLFHAVMIVASPFLMPKLPPLFYGLLLGFLCVASGLVAHRLIEKPLISFFHGRRAVLATAN</sequence>
<feature type="transmembrane region" description="Helical" evidence="1">
    <location>
        <begin position="121"/>
        <end position="142"/>
    </location>
</feature>
<name>A0A934IW14_9HYPH</name>
<evidence type="ECO:0000313" key="3">
    <source>
        <dbReference type="EMBL" id="MBJ3784045.1"/>
    </source>
</evidence>
<feature type="transmembrane region" description="Helical" evidence="1">
    <location>
        <begin position="7"/>
        <end position="25"/>
    </location>
</feature>
<dbReference type="Pfam" id="PF01757">
    <property type="entry name" value="Acyl_transf_3"/>
    <property type="match status" value="1"/>
</dbReference>
<gene>
    <name evidence="3" type="ORF">JEQ47_04865</name>
</gene>
<keyword evidence="1" id="KW-0472">Membrane</keyword>
<dbReference type="AlphaFoldDB" id="A0A934IW14"/>
<keyword evidence="1" id="KW-0812">Transmembrane</keyword>
<keyword evidence="3" id="KW-0808">Transferase</keyword>
<keyword evidence="3" id="KW-0012">Acyltransferase</keyword>
<feature type="transmembrane region" description="Helical" evidence="1">
    <location>
        <begin position="270"/>
        <end position="287"/>
    </location>
</feature>
<dbReference type="InterPro" id="IPR002656">
    <property type="entry name" value="Acyl_transf_3_dom"/>
</dbReference>
<feature type="transmembrane region" description="Helical" evidence="1">
    <location>
        <begin position="154"/>
        <end position="171"/>
    </location>
</feature>
<evidence type="ECO:0000313" key="4">
    <source>
        <dbReference type="Proteomes" id="UP000602124"/>
    </source>
</evidence>
<feature type="transmembrane region" description="Helical" evidence="1">
    <location>
        <begin position="31"/>
        <end position="56"/>
    </location>
</feature>
<keyword evidence="4" id="KW-1185">Reference proteome</keyword>